<dbReference type="Gene3D" id="2.40.50.100">
    <property type="match status" value="1"/>
</dbReference>
<evidence type="ECO:0000259" key="2">
    <source>
        <dbReference type="Pfam" id="PF25917"/>
    </source>
</evidence>
<organism evidence="3 4">
    <name type="scientific">Aliiroseovarius crassostreae</name>
    <dbReference type="NCBI Taxonomy" id="154981"/>
    <lineage>
        <taxon>Bacteria</taxon>
        <taxon>Pseudomonadati</taxon>
        <taxon>Pseudomonadota</taxon>
        <taxon>Alphaproteobacteria</taxon>
        <taxon>Rhodobacterales</taxon>
        <taxon>Paracoccaceae</taxon>
        <taxon>Aliiroseovarius</taxon>
    </lineage>
</organism>
<dbReference type="Gene3D" id="2.40.30.170">
    <property type="match status" value="1"/>
</dbReference>
<gene>
    <name evidence="3" type="ORF">K3X48_11385</name>
</gene>
<protein>
    <submittedName>
        <fullName evidence="3">HlyD family efflux transporter periplasmic adaptor subunit</fullName>
    </submittedName>
</protein>
<dbReference type="AlphaFoldDB" id="A0A9Q9HCL8"/>
<evidence type="ECO:0000256" key="1">
    <source>
        <dbReference type="SAM" id="Coils"/>
    </source>
</evidence>
<dbReference type="RefSeq" id="WP_259805755.1">
    <property type="nucleotide sequence ID" value="NZ_CP080776.1"/>
</dbReference>
<dbReference type="PANTHER" id="PTHR30469:SF15">
    <property type="entry name" value="HLYD FAMILY OF SECRETION PROTEINS"/>
    <property type="match status" value="1"/>
</dbReference>
<dbReference type="Proteomes" id="UP001057991">
    <property type="component" value="Chromosome"/>
</dbReference>
<dbReference type="EMBL" id="CP080776">
    <property type="protein sequence ID" value="UWP94807.1"/>
    <property type="molecule type" value="Genomic_DNA"/>
</dbReference>
<dbReference type="GO" id="GO:0015562">
    <property type="term" value="F:efflux transmembrane transporter activity"/>
    <property type="evidence" value="ECO:0007669"/>
    <property type="project" value="TreeGrafter"/>
</dbReference>
<evidence type="ECO:0000313" key="3">
    <source>
        <dbReference type="EMBL" id="UWP94807.1"/>
    </source>
</evidence>
<name>A0A9Q9HCL8_9RHOB</name>
<sequence length="488" mass="51795">MRFLGRSLTGLFLLAATIGLLALAALQISAAFKARAERDNARPQGRERLFAANLLPYIEARDVPILSVHGEVASRRALDVRSLAGGTVIDMADGFETGARVTEGELLLRIDPTEFMLAQELAQADVEQAKADVAEAEAALELARDELANAKRQASLREAALERQTDLVKRGVGTEAAVETAALAAASAEQAVLAKRQAVISAEARIATANTTFTRRKIQLDDTQRRLENTEIYAEISGTLADVTVLRGGVVSTNEKLARIIDPNALEVRFRLSTAQYARLLTPAGTLPRAPVKVRLDSTGGADGTDGALVATGTLARESAEVGEGQTGRLVFATLDAAAGLRPGDFVTVEVAEPALDRVARLPASSLGANGTLLLLGEGDRLEEVTVTLLRRQGNEILVRGDGLAGREVVAERTPTLGAGIRIKPRRAGGKETPEEVALSAAQITAIRAFVEQNAQMKDDAKARILQQIEAGRMPAATLERLQARMGS</sequence>
<accession>A0A9Q9HCL8</accession>
<dbReference type="Pfam" id="PF25917">
    <property type="entry name" value="BSH_RND"/>
    <property type="match status" value="1"/>
</dbReference>
<dbReference type="GO" id="GO:1990281">
    <property type="term" value="C:efflux pump complex"/>
    <property type="evidence" value="ECO:0007669"/>
    <property type="project" value="TreeGrafter"/>
</dbReference>
<feature type="domain" description="Multidrug resistance protein MdtA-like barrel-sandwich hybrid" evidence="2">
    <location>
        <begin position="78"/>
        <end position="261"/>
    </location>
</feature>
<evidence type="ECO:0000313" key="4">
    <source>
        <dbReference type="Proteomes" id="UP001057991"/>
    </source>
</evidence>
<dbReference type="PANTHER" id="PTHR30469">
    <property type="entry name" value="MULTIDRUG RESISTANCE PROTEIN MDTA"/>
    <property type="match status" value="1"/>
</dbReference>
<dbReference type="SUPFAM" id="SSF111369">
    <property type="entry name" value="HlyD-like secretion proteins"/>
    <property type="match status" value="1"/>
</dbReference>
<reference evidence="3" key="1">
    <citation type="submission" date="2021-08" db="EMBL/GenBank/DDBJ databases">
        <authorList>
            <person name="Nwanade C."/>
            <person name="Wang M."/>
            <person name="Masoudi A."/>
            <person name="Yu Z."/>
            <person name="Liu J."/>
        </authorList>
    </citation>
    <scope>NUCLEOTIDE SEQUENCE</scope>
    <source>
        <strain evidence="3">S056</strain>
    </source>
</reference>
<keyword evidence="1" id="KW-0175">Coiled coil</keyword>
<proteinExistence type="predicted"/>
<feature type="coiled-coil region" evidence="1">
    <location>
        <begin position="117"/>
        <end position="164"/>
    </location>
</feature>
<dbReference type="Gene3D" id="1.10.287.470">
    <property type="entry name" value="Helix hairpin bin"/>
    <property type="match status" value="1"/>
</dbReference>
<dbReference type="InterPro" id="IPR058625">
    <property type="entry name" value="MdtA-like_BSH"/>
</dbReference>